<dbReference type="AlphaFoldDB" id="A0A845L8K8"/>
<keyword evidence="2" id="KW-1185">Reference proteome</keyword>
<dbReference type="RefSeq" id="WP_207709044.1">
    <property type="nucleotide sequence ID" value="NZ_WXEY01000034.1"/>
</dbReference>
<proteinExistence type="predicted"/>
<reference evidence="1 2" key="1">
    <citation type="submission" date="2020-01" db="EMBL/GenBank/DDBJ databases">
        <title>Whole-genome sequence of Heliobacterium undosum DSM 13378.</title>
        <authorList>
            <person name="Kyndt J.A."/>
            <person name="Meyer T.E."/>
        </authorList>
    </citation>
    <scope>NUCLEOTIDE SEQUENCE [LARGE SCALE GENOMIC DNA]</scope>
    <source>
        <strain evidence="1 2">DSM 13378</strain>
    </source>
</reference>
<protein>
    <submittedName>
        <fullName evidence="1">Uncharacterized protein</fullName>
    </submittedName>
</protein>
<name>A0A845L8K8_9FIRM</name>
<accession>A0A845L8K8</accession>
<gene>
    <name evidence="1" type="ORF">GTO91_16820</name>
</gene>
<feature type="non-terminal residue" evidence="1">
    <location>
        <position position="136"/>
    </location>
</feature>
<organism evidence="1 2">
    <name type="scientific">Heliomicrobium undosum</name>
    <dbReference type="NCBI Taxonomy" id="121734"/>
    <lineage>
        <taxon>Bacteria</taxon>
        <taxon>Bacillati</taxon>
        <taxon>Bacillota</taxon>
        <taxon>Clostridia</taxon>
        <taxon>Eubacteriales</taxon>
        <taxon>Heliobacteriaceae</taxon>
        <taxon>Heliomicrobium</taxon>
    </lineage>
</organism>
<evidence type="ECO:0000313" key="2">
    <source>
        <dbReference type="Proteomes" id="UP000463470"/>
    </source>
</evidence>
<sequence length="136" mass="15211">MIAAAGIIALLAAIFGGVFFFEKRKQRRSKKEKPDIPSAQTFLKIEDIRHSAINLGGSEYRAAIECGSINYFLLSDNEQSSVESAFSRYLSGLTRPVQFQIQTRQVDMRWAINQIRSNAARQQNPVLQGYAENLAG</sequence>
<dbReference type="EMBL" id="WXEY01000034">
    <property type="protein sequence ID" value="MZP31365.1"/>
    <property type="molecule type" value="Genomic_DNA"/>
</dbReference>
<comment type="caution">
    <text evidence="1">The sequence shown here is derived from an EMBL/GenBank/DDBJ whole genome shotgun (WGS) entry which is preliminary data.</text>
</comment>
<evidence type="ECO:0000313" key="1">
    <source>
        <dbReference type="EMBL" id="MZP31365.1"/>
    </source>
</evidence>
<dbReference type="Proteomes" id="UP000463470">
    <property type="component" value="Unassembled WGS sequence"/>
</dbReference>